<dbReference type="ExpressionAtlas" id="A0A0J8B216">
    <property type="expression patterns" value="baseline"/>
</dbReference>
<evidence type="ECO:0000313" key="1">
    <source>
        <dbReference type="EMBL" id="KMS95099.1"/>
    </source>
</evidence>
<accession>A0A0J8B216</accession>
<reference evidence="1 2" key="1">
    <citation type="journal article" date="2014" name="Nature">
        <title>The genome of the recently domesticated crop plant sugar beet (Beta vulgaris).</title>
        <authorList>
            <person name="Dohm J.C."/>
            <person name="Minoche A.E."/>
            <person name="Holtgrawe D."/>
            <person name="Capella-Gutierrez S."/>
            <person name="Zakrzewski F."/>
            <person name="Tafer H."/>
            <person name="Rupp O."/>
            <person name="Sorensen T.R."/>
            <person name="Stracke R."/>
            <person name="Reinhardt R."/>
            <person name="Goesmann A."/>
            <person name="Kraft T."/>
            <person name="Schulz B."/>
            <person name="Stadler P.F."/>
            <person name="Schmidt T."/>
            <person name="Gabaldon T."/>
            <person name="Lehrach H."/>
            <person name="Weisshaar B."/>
            <person name="Himmelbauer H."/>
        </authorList>
    </citation>
    <scope>NUCLEOTIDE SEQUENCE [LARGE SCALE GENOMIC DNA]</scope>
    <source>
        <tissue evidence="1">Taproot</tissue>
    </source>
</reference>
<name>A0A0J8B216_BETVV</name>
<sequence>MFYLQLVVDEAIDIDVQYLHTVATSGFFSNISCWK</sequence>
<gene>
    <name evidence="1" type="ORF">BVRB_012500</name>
</gene>
<dbReference type="Gramene" id="KMS95099">
    <property type="protein sequence ID" value="KMS95099"/>
    <property type="gene ID" value="BVRB_012500"/>
</dbReference>
<dbReference type="Proteomes" id="UP000035740">
    <property type="component" value="Unassembled WGS sequence"/>
</dbReference>
<keyword evidence="2" id="KW-1185">Reference proteome</keyword>
<protein>
    <submittedName>
        <fullName evidence="1">Uncharacterized protein</fullName>
    </submittedName>
</protein>
<evidence type="ECO:0000313" key="2">
    <source>
        <dbReference type="Proteomes" id="UP000035740"/>
    </source>
</evidence>
<dbReference type="EMBL" id="KQ090554">
    <property type="protein sequence ID" value="KMS95099.1"/>
    <property type="molecule type" value="Genomic_DNA"/>
</dbReference>
<dbReference type="AlphaFoldDB" id="A0A0J8B216"/>
<proteinExistence type="predicted"/>
<organism evidence="1 2">
    <name type="scientific">Beta vulgaris subsp. vulgaris</name>
    <name type="common">Beet</name>
    <dbReference type="NCBI Taxonomy" id="3555"/>
    <lineage>
        <taxon>Eukaryota</taxon>
        <taxon>Viridiplantae</taxon>
        <taxon>Streptophyta</taxon>
        <taxon>Embryophyta</taxon>
        <taxon>Tracheophyta</taxon>
        <taxon>Spermatophyta</taxon>
        <taxon>Magnoliopsida</taxon>
        <taxon>eudicotyledons</taxon>
        <taxon>Gunneridae</taxon>
        <taxon>Pentapetalae</taxon>
        <taxon>Caryophyllales</taxon>
        <taxon>Chenopodiaceae</taxon>
        <taxon>Betoideae</taxon>
        <taxon>Beta</taxon>
    </lineage>
</organism>